<comment type="caution">
    <text evidence="1">The sequence shown here is derived from an EMBL/GenBank/DDBJ whole genome shotgun (WGS) entry which is preliminary data.</text>
</comment>
<organism evidence="1 2">
    <name type="scientific">Cirrhinus mrigala</name>
    <name type="common">Mrigala</name>
    <dbReference type="NCBI Taxonomy" id="683832"/>
    <lineage>
        <taxon>Eukaryota</taxon>
        <taxon>Metazoa</taxon>
        <taxon>Chordata</taxon>
        <taxon>Craniata</taxon>
        <taxon>Vertebrata</taxon>
        <taxon>Euteleostomi</taxon>
        <taxon>Actinopterygii</taxon>
        <taxon>Neopterygii</taxon>
        <taxon>Teleostei</taxon>
        <taxon>Ostariophysi</taxon>
        <taxon>Cypriniformes</taxon>
        <taxon>Cyprinidae</taxon>
        <taxon>Labeoninae</taxon>
        <taxon>Labeonini</taxon>
        <taxon>Cirrhinus</taxon>
    </lineage>
</organism>
<dbReference type="AlphaFoldDB" id="A0ABD0P5A3"/>
<reference evidence="1 2" key="1">
    <citation type="submission" date="2024-05" db="EMBL/GenBank/DDBJ databases">
        <title>Genome sequencing and assembly of Indian major carp, Cirrhinus mrigala (Hamilton, 1822).</title>
        <authorList>
            <person name="Mohindra V."/>
            <person name="Chowdhury L.M."/>
            <person name="Lal K."/>
            <person name="Jena J.K."/>
        </authorList>
    </citation>
    <scope>NUCLEOTIDE SEQUENCE [LARGE SCALE GENOMIC DNA]</scope>
    <source>
        <strain evidence="1">CM1030</strain>
        <tissue evidence="1">Blood</tissue>
    </source>
</reference>
<dbReference type="EMBL" id="JAMKFB020000018">
    <property type="protein sequence ID" value="KAL0168123.1"/>
    <property type="molecule type" value="Genomic_DNA"/>
</dbReference>
<gene>
    <name evidence="1" type="ORF">M9458_036345</name>
</gene>
<sequence length="56" mass="6375">TSLPLLPRMTPSHHMIYPMSSMSKVDIQAKNRFITLSFSPYSFVRAFSSPESNEVL</sequence>
<keyword evidence="2" id="KW-1185">Reference proteome</keyword>
<name>A0ABD0P5A3_CIRMR</name>
<proteinExistence type="predicted"/>
<protein>
    <submittedName>
        <fullName evidence="1">Uncharacterized protein</fullName>
    </submittedName>
</protein>
<feature type="non-terminal residue" evidence="1">
    <location>
        <position position="56"/>
    </location>
</feature>
<evidence type="ECO:0000313" key="1">
    <source>
        <dbReference type="EMBL" id="KAL0168123.1"/>
    </source>
</evidence>
<accession>A0ABD0P5A3</accession>
<dbReference type="Proteomes" id="UP001529510">
    <property type="component" value="Unassembled WGS sequence"/>
</dbReference>
<feature type="non-terminal residue" evidence="1">
    <location>
        <position position="1"/>
    </location>
</feature>
<evidence type="ECO:0000313" key="2">
    <source>
        <dbReference type="Proteomes" id="UP001529510"/>
    </source>
</evidence>